<sequence>MTDFQHSLDPVAHGNRASQGKPRLAAGFIAVSAGLFGGLVFLTLIPNWGGAQPTFRAAAVYLAGLHLIARGLRYNFPYGAFGLCNTITLTRFTLVAALFAATVAGVGPSWYVVALATLALALDEADGYAARRQEHVSAFGARFDMEVDAALALVLALNAAISAPIGWIVLSIGLPRYVFAVAGLALPRLQGALPDSVVRKTICVLQLSGLLLLQAPGLPDLAGPVIVVVIAALLAGSFLKDILWLHRRKPA</sequence>
<keyword evidence="1 2" id="KW-0808">Transferase</keyword>
<reference evidence="4 5" key="1">
    <citation type="submission" date="2017-05" db="EMBL/GenBank/DDBJ databases">
        <authorList>
            <person name="Varghese N."/>
            <person name="Submissions S."/>
        </authorList>
    </citation>
    <scope>NUCLEOTIDE SEQUENCE [LARGE SCALE GENOMIC DNA]</scope>
    <source>
        <strain evidence="4 5">DSM 15949</strain>
    </source>
</reference>
<dbReference type="Proteomes" id="UP001157914">
    <property type="component" value="Unassembled WGS sequence"/>
</dbReference>
<dbReference type="InterPro" id="IPR043130">
    <property type="entry name" value="CDP-OH_PTrfase_TM_dom"/>
</dbReference>
<protein>
    <submittedName>
        <fullName evidence="4">CDP-alcohol phosphatidyltransferase</fullName>
    </submittedName>
</protein>
<evidence type="ECO:0000256" key="3">
    <source>
        <dbReference type="SAM" id="Phobius"/>
    </source>
</evidence>
<dbReference type="InterPro" id="IPR048254">
    <property type="entry name" value="CDP_ALCOHOL_P_TRANSF_CS"/>
</dbReference>
<keyword evidence="5" id="KW-1185">Reference proteome</keyword>
<keyword evidence="3" id="KW-0472">Membrane</keyword>
<name>A0ABY1PGF4_9HYPH</name>
<comment type="similarity">
    <text evidence="2">Belongs to the CDP-alcohol phosphatidyltransferase class-I family.</text>
</comment>
<proteinExistence type="inferred from homology"/>
<keyword evidence="3" id="KW-0812">Transmembrane</keyword>
<evidence type="ECO:0000256" key="2">
    <source>
        <dbReference type="RuleBase" id="RU003750"/>
    </source>
</evidence>
<evidence type="ECO:0000313" key="5">
    <source>
        <dbReference type="Proteomes" id="UP001157914"/>
    </source>
</evidence>
<dbReference type="EMBL" id="FXTT01000005">
    <property type="protein sequence ID" value="SMP32090.1"/>
    <property type="molecule type" value="Genomic_DNA"/>
</dbReference>
<dbReference type="RefSeq" id="WP_155194150.1">
    <property type="nucleotide sequence ID" value="NZ_FXTT01000005.1"/>
</dbReference>
<dbReference type="PROSITE" id="PS00379">
    <property type="entry name" value="CDP_ALCOHOL_P_TRANSF"/>
    <property type="match status" value="1"/>
</dbReference>
<evidence type="ECO:0000256" key="1">
    <source>
        <dbReference type="ARBA" id="ARBA00022679"/>
    </source>
</evidence>
<evidence type="ECO:0000313" key="4">
    <source>
        <dbReference type="EMBL" id="SMP32090.1"/>
    </source>
</evidence>
<dbReference type="Gene3D" id="1.20.120.1760">
    <property type="match status" value="1"/>
</dbReference>
<comment type="caution">
    <text evidence="4">The sequence shown here is derived from an EMBL/GenBank/DDBJ whole genome shotgun (WGS) entry which is preliminary data.</text>
</comment>
<keyword evidence="3" id="KW-1133">Transmembrane helix</keyword>
<feature type="transmembrane region" description="Helical" evidence="3">
    <location>
        <begin position="96"/>
        <end position="122"/>
    </location>
</feature>
<dbReference type="InterPro" id="IPR000462">
    <property type="entry name" value="CDP-OH_P_trans"/>
</dbReference>
<feature type="transmembrane region" description="Helical" evidence="3">
    <location>
        <begin position="221"/>
        <end position="239"/>
    </location>
</feature>
<feature type="transmembrane region" description="Helical" evidence="3">
    <location>
        <begin position="24"/>
        <end position="45"/>
    </location>
</feature>
<accession>A0ABY1PGF4</accession>
<organism evidence="4 5">
    <name type="scientific">Roseibium denhamense</name>
    <dbReference type="NCBI Taxonomy" id="76305"/>
    <lineage>
        <taxon>Bacteria</taxon>
        <taxon>Pseudomonadati</taxon>
        <taxon>Pseudomonadota</taxon>
        <taxon>Alphaproteobacteria</taxon>
        <taxon>Hyphomicrobiales</taxon>
        <taxon>Stappiaceae</taxon>
        <taxon>Roseibium</taxon>
    </lineage>
</organism>
<dbReference type="Pfam" id="PF01066">
    <property type="entry name" value="CDP-OH_P_transf"/>
    <property type="match status" value="1"/>
</dbReference>
<gene>
    <name evidence="4" type="ORF">SAMN06265374_3471</name>
</gene>